<dbReference type="GO" id="GO:0061621">
    <property type="term" value="P:canonical glycolysis"/>
    <property type="evidence" value="ECO:0007669"/>
    <property type="project" value="TreeGrafter"/>
</dbReference>
<comment type="catalytic activity">
    <reaction evidence="14">
        <text>beta-D-fructose 6-phosphate + ATP = beta-D-fructose 1,6-bisphosphate + ADP + H(+)</text>
        <dbReference type="Rhea" id="RHEA:16109"/>
        <dbReference type="ChEBI" id="CHEBI:15378"/>
        <dbReference type="ChEBI" id="CHEBI:30616"/>
        <dbReference type="ChEBI" id="CHEBI:32966"/>
        <dbReference type="ChEBI" id="CHEBI:57634"/>
        <dbReference type="ChEBI" id="CHEBI:456216"/>
        <dbReference type="EC" id="2.7.1.11"/>
    </reaction>
</comment>
<dbReference type="GO" id="GO:0030388">
    <property type="term" value="P:fructose 1,6-bisphosphate metabolic process"/>
    <property type="evidence" value="ECO:0007669"/>
    <property type="project" value="TreeGrafter"/>
</dbReference>
<comment type="cofactor">
    <cofactor evidence="1">
        <name>Mg(2+)</name>
        <dbReference type="ChEBI" id="CHEBI:18420"/>
    </cofactor>
</comment>
<evidence type="ECO:0000256" key="9">
    <source>
        <dbReference type="ARBA" id="ARBA00022741"/>
    </source>
</evidence>
<keyword evidence="7" id="KW-0808">Transferase</keyword>
<dbReference type="GO" id="GO:0016208">
    <property type="term" value="F:AMP binding"/>
    <property type="evidence" value="ECO:0007669"/>
    <property type="project" value="TreeGrafter"/>
</dbReference>
<evidence type="ECO:0000256" key="1">
    <source>
        <dbReference type="ARBA" id="ARBA00001946"/>
    </source>
</evidence>
<feature type="domain" description="Phosphofructokinase" evidence="16">
    <location>
        <begin position="1"/>
        <end position="254"/>
    </location>
</feature>
<dbReference type="GO" id="GO:0005739">
    <property type="term" value="C:mitochondrion"/>
    <property type="evidence" value="ECO:0007669"/>
    <property type="project" value="TreeGrafter"/>
</dbReference>
<evidence type="ECO:0000313" key="17">
    <source>
        <dbReference type="EMBL" id="RKO83802.1"/>
    </source>
</evidence>
<dbReference type="GO" id="GO:0046872">
    <property type="term" value="F:metal ion binding"/>
    <property type="evidence" value="ECO:0007669"/>
    <property type="project" value="UniProtKB-KW"/>
</dbReference>
<proteinExistence type="predicted"/>
<dbReference type="InterPro" id="IPR000023">
    <property type="entry name" value="Phosphofructokinase_dom"/>
</dbReference>
<keyword evidence="18" id="KW-1185">Reference proteome</keyword>
<feature type="domain" description="Phosphofructokinase" evidence="16">
    <location>
        <begin position="334"/>
        <end position="528"/>
    </location>
</feature>
<dbReference type="InterPro" id="IPR022953">
    <property type="entry name" value="ATP_PFK"/>
</dbReference>
<keyword evidence="12" id="KW-0460">Magnesium</keyword>
<name>A0A4P9VX47_9FUNG</name>
<gene>
    <name evidence="17" type="ORF">BDK51DRAFT_5175</name>
</gene>
<protein>
    <recommendedName>
        <fullName evidence="4">6-phosphofructokinase</fullName>
        <ecNumber evidence="4">2.7.1.11</ecNumber>
    </recommendedName>
</protein>
<dbReference type="InterPro" id="IPR015912">
    <property type="entry name" value="Phosphofructokinase_CS"/>
</dbReference>
<dbReference type="GO" id="GO:0003872">
    <property type="term" value="F:6-phosphofructokinase activity"/>
    <property type="evidence" value="ECO:0007669"/>
    <property type="project" value="UniProtKB-EC"/>
</dbReference>
<dbReference type="PANTHER" id="PTHR13697:SF4">
    <property type="entry name" value="ATP-DEPENDENT 6-PHOSPHOFRUCTOKINASE"/>
    <property type="match status" value="1"/>
</dbReference>
<evidence type="ECO:0000256" key="12">
    <source>
        <dbReference type="ARBA" id="ARBA00022842"/>
    </source>
</evidence>
<dbReference type="GO" id="GO:0070095">
    <property type="term" value="F:fructose-6-phosphate binding"/>
    <property type="evidence" value="ECO:0007669"/>
    <property type="project" value="TreeGrafter"/>
</dbReference>
<evidence type="ECO:0000313" key="18">
    <source>
        <dbReference type="Proteomes" id="UP000269721"/>
    </source>
</evidence>
<keyword evidence="9" id="KW-0547">Nucleotide-binding</keyword>
<evidence type="ECO:0000256" key="8">
    <source>
        <dbReference type="ARBA" id="ARBA00022723"/>
    </source>
</evidence>
<dbReference type="InterPro" id="IPR009161">
    <property type="entry name" value="6-Pfructokinase_euk"/>
</dbReference>
<dbReference type="FunFam" id="3.40.50.460:FF:000007">
    <property type="entry name" value="ATP-dependent 6-phosphofructokinase"/>
    <property type="match status" value="1"/>
</dbReference>
<accession>A0A4P9VX47</accession>
<dbReference type="UniPathway" id="UPA00109">
    <property type="reaction ID" value="UER00182"/>
</dbReference>
<evidence type="ECO:0000256" key="7">
    <source>
        <dbReference type="ARBA" id="ARBA00022679"/>
    </source>
</evidence>
<dbReference type="GO" id="GO:0006002">
    <property type="term" value="P:fructose 6-phosphate metabolic process"/>
    <property type="evidence" value="ECO:0007669"/>
    <property type="project" value="InterPro"/>
</dbReference>
<evidence type="ECO:0000256" key="6">
    <source>
        <dbReference type="ARBA" id="ARBA00022533"/>
    </source>
</evidence>
<dbReference type="GO" id="GO:0048029">
    <property type="term" value="F:monosaccharide binding"/>
    <property type="evidence" value="ECO:0007669"/>
    <property type="project" value="TreeGrafter"/>
</dbReference>
<keyword evidence="6" id="KW-0021">Allosteric enzyme</keyword>
<dbReference type="GO" id="GO:0005524">
    <property type="term" value="F:ATP binding"/>
    <property type="evidence" value="ECO:0007669"/>
    <property type="project" value="UniProtKB-KW"/>
</dbReference>
<evidence type="ECO:0000256" key="15">
    <source>
        <dbReference type="SAM" id="MobiDB-lite"/>
    </source>
</evidence>
<evidence type="ECO:0000256" key="4">
    <source>
        <dbReference type="ARBA" id="ARBA00012055"/>
    </source>
</evidence>
<evidence type="ECO:0000256" key="13">
    <source>
        <dbReference type="ARBA" id="ARBA00023152"/>
    </source>
</evidence>
<evidence type="ECO:0000256" key="14">
    <source>
        <dbReference type="ARBA" id="ARBA00048070"/>
    </source>
</evidence>
<dbReference type="AlphaFoldDB" id="A0A4P9VX47"/>
<organism evidence="17 18">
    <name type="scientific">Blyttiomyces helicus</name>
    <dbReference type="NCBI Taxonomy" id="388810"/>
    <lineage>
        <taxon>Eukaryota</taxon>
        <taxon>Fungi</taxon>
        <taxon>Fungi incertae sedis</taxon>
        <taxon>Chytridiomycota</taxon>
        <taxon>Chytridiomycota incertae sedis</taxon>
        <taxon>Chytridiomycetes</taxon>
        <taxon>Chytridiomycetes incertae sedis</taxon>
        <taxon>Blyttiomyces</taxon>
    </lineage>
</organism>
<evidence type="ECO:0000256" key="10">
    <source>
        <dbReference type="ARBA" id="ARBA00022777"/>
    </source>
</evidence>
<dbReference type="Pfam" id="PF00365">
    <property type="entry name" value="PFK"/>
    <property type="match status" value="2"/>
</dbReference>
<dbReference type="OrthoDB" id="537915at2759"/>
<dbReference type="PRINTS" id="PR00476">
    <property type="entry name" value="PHFRCTKINASE"/>
</dbReference>
<keyword evidence="11" id="KW-0067">ATP-binding</keyword>
<dbReference type="PANTHER" id="PTHR13697">
    <property type="entry name" value="PHOSPHOFRUCTOKINASE"/>
    <property type="match status" value="1"/>
</dbReference>
<keyword evidence="8" id="KW-0479">Metal-binding</keyword>
<evidence type="ECO:0000256" key="11">
    <source>
        <dbReference type="ARBA" id="ARBA00022840"/>
    </source>
</evidence>
<dbReference type="EC" id="2.7.1.11" evidence="4"/>
<dbReference type="InterPro" id="IPR035966">
    <property type="entry name" value="PKF_sf"/>
</dbReference>
<comment type="pathway">
    <text evidence="3">Carbohydrate degradation; glycolysis; D-glyceraldehyde 3-phosphate and glycerone phosphate from D-glucose: step 3/4.</text>
</comment>
<dbReference type="GO" id="GO:0042802">
    <property type="term" value="F:identical protein binding"/>
    <property type="evidence" value="ECO:0007669"/>
    <property type="project" value="TreeGrafter"/>
</dbReference>
<keyword evidence="13" id="KW-0324">Glycolysis</keyword>
<evidence type="ECO:0000256" key="2">
    <source>
        <dbReference type="ARBA" id="ARBA00004496"/>
    </source>
</evidence>
<reference evidence="18" key="1">
    <citation type="journal article" date="2018" name="Nat. Microbiol.">
        <title>Leveraging single-cell genomics to expand the fungal tree of life.</title>
        <authorList>
            <person name="Ahrendt S.R."/>
            <person name="Quandt C.A."/>
            <person name="Ciobanu D."/>
            <person name="Clum A."/>
            <person name="Salamov A."/>
            <person name="Andreopoulos B."/>
            <person name="Cheng J.F."/>
            <person name="Woyke T."/>
            <person name="Pelin A."/>
            <person name="Henrissat B."/>
            <person name="Reynolds N.K."/>
            <person name="Benny G.L."/>
            <person name="Smith M.E."/>
            <person name="James T.Y."/>
            <person name="Grigoriev I.V."/>
        </authorList>
    </citation>
    <scope>NUCLEOTIDE SEQUENCE [LARGE SCALE GENOMIC DNA]</scope>
</reference>
<evidence type="ECO:0000256" key="5">
    <source>
        <dbReference type="ARBA" id="ARBA00022490"/>
    </source>
</evidence>
<feature type="region of interest" description="Disordered" evidence="15">
    <location>
        <begin position="396"/>
        <end position="416"/>
    </location>
</feature>
<dbReference type="GO" id="GO:0005945">
    <property type="term" value="C:6-phosphofructokinase complex"/>
    <property type="evidence" value="ECO:0007669"/>
    <property type="project" value="TreeGrafter"/>
</dbReference>
<dbReference type="PROSITE" id="PS00433">
    <property type="entry name" value="PHOSPHOFRUCTOKINASE"/>
    <property type="match status" value="1"/>
</dbReference>
<keyword evidence="10 17" id="KW-0418">Kinase</keyword>
<sequence>QGGTSIGTARCKAFRERAGRLQAALNLIKNGIDALVVIGGDGSLTGADMLRAEWRGLVDELVQTGRAVEAECAHLREDLTIVGLVGSIDNDMSLTDITIGAVTSLHRICESLDSLTSTALSHQRAFVIEVMGRHCGWLGLMAGIAVGADAVFLPERPPPLNDAKYGDDWETEMCDVILQSRKMGNRKTLVIVCEGAIDRQLRPVNPDYIRQVLTDRLFLDTRVTTLGHVQRGGTPCAFDRFLATAQGVEAVNAVLESRPGVPAPMIGMSNNKIIRVPLMEAVKMTQEVAEAISKKDFKRAMELRDPDFNAAYDAYIESTQLSRRIQLPENQRLRIGIIHTGAPAGGMNAATCIAARLCLNRGHTPLGIHNGFSGLVKDHVAPLDWQEMGGWQVRGGSELGTNRDHPLPLPGGPDVAPKGEGTRIDLGLIAYHLQKHNIQALLIIGGFEAHTSQLTLTHARTVFPAFCIPMVHLPATVSNNVPGTDYSIGCDTALNAIVDSCDRIKLSANASRNRVFVVEVQGGNCGYV</sequence>
<evidence type="ECO:0000256" key="3">
    <source>
        <dbReference type="ARBA" id="ARBA00004679"/>
    </source>
</evidence>
<dbReference type="SUPFAM" id="SSF53784">
    <property type="entry name" value="Phosphofructokinase"/>
    <property type="match status" value="2"/>
</dbReference>
<feature type="non-terminal residue" evidence="17">
    <location>
        <position position="1"/>
    </location>
</feature>
<evidence type="ECO:0000259" key="16">
    <source>
        <dbReference type="Pfam" id="PF00365"/>
    </source>
</evidence>
<dbReference type="Gene3D" id="3.40.50.460">
    <property type="entry name" value="Phosphofructokinase domain"/>
    <property type="match status" value="1"/>
</dbReference>
<dbReference type="NCBIfam" id="TIGR02478">
    <property type="entry name" value="6PF1K_euk"/>
    <property type="match status" value="1"/>
</dbReference>
<dbReference type="EMBL" id="ML000817">
    <property type="protein sequence ID" value="RKO83802.1"/>
    <property type="molecule type" value="Genomic_DNA"/>
</dbReference>
<dbReference type="Gene3D" id="3.40.50.450">
    <property type="match status" value="2"/>
</dbReference>
<feature type="non-terminal residue" evidence="17">
    <location>
        <position position="528"/>
    </location>
</feature>
<dbReference type="Proteomes" id="UP000269721">
    <property type="component" value="Unassembled WGS sequence"/>
</dbReference>
<comment type="subcellular location">
    <subcellularLocation>
        <location evidence="2">Cytoplasm</location>
    </subcellularLocation>
</comment>
<keyword evidence="5" id="KW-0963">Cytoplasm</keyword>